<gene>
    <name evidence="2" type="ORF">EVAR_31330_1</name>
</gene>
<reference evidence="2 3" key="1">
    <citation type="journal article" date="2019" name="Commun. Biol.">
        <title>The bagworm genome reveals a unique fibroin gene that provides high tensile strength.</title>
        <authorList>
            <person name="Kono N."/>
            <person name="Nakamura H."/>
            <person name="Ohtoshi R."/>
            <person name="Tomita M."/>
            <person name="Numata K."/>
            <person name="Arakawa K."/>
        </authorList>
    </citation>
    <scope>NUCLEOTIDE SEQUENCE [LARGE SCALE GENOMIC DNA]</scope>
</reference>
<sequence>MVPGNKSGEVVRADSQRSAQCKSTGYRDISSQLSRENGSSAPSFPVFEEPAGHSLTPMIIHMEDNECSVRRVETVGRGREWPLHLAAASRIDAFNKAILKCPPEEVETFVC</sequence>
<comment type="caution">
    <text evidence="2">The sequence shown here is derived from an EMBL/GenBank/DDBJ whole genome shotgun (WGS) entry which is preliminary data.</text>
</comment>
<proteinExistence type="predicted"/>
<evidence type="ECO:0000313" key="2">
    <source>
        <dbReference type="EMBL" id="GBP68340.1"/>
    </source>
</evidence>
<dbReference type="AlphaFoldDB" id="A0A4C1XYN6"/>
<evidence type="ECO:0000313" key="3">
    <source>
        <dbReference type="Proteomes" id="UP000299102"/>
    </source>
</evidence>
<organism evidence="2 3">
    <name type="scientific">Eumeta variegata</name>
    <name type="common">Bagworm moth</name>
    <name type="synonym">Eumeta japonica</name>
    <dbReference type="NCBI Taxonomy" id="151549"/>
    <lineage>
        <taxon>Eukaryota</taxon>
        <taxon>Metazoa</taxon>
        <taxon>Ecdysozoa</taxon>
        <taxon>Arthropoda</taxon>
        <taxon>Hexapoda</taxon>
        <taxon>Insecta</taxon>
        <taxon>Pterygota</taxon>
        <taxon>Neoptera</taxon>
        <taxon>Endopterygota</taxon>
        <taxon>Lepidoptera</taxon>
        <taxon>Glossata</taxon>
        <taxon>Ditrysia</taxon>
        <taxon>Tineoidea</taxon>
        <taxon>Psychidae</taxon>
        <taxon>Oiketicinae</taxon>
        <taxon>Eumeta</taxon>
    </lineage>
</organism>
<feature type="compositionally biased region" description="Polar residues" evidence="1">
    <location>
        <begin position="16"/>
        <end position="42"/>
    </location>
</feature>
<feature type="region of interest" description="Disordered" evidence="1">
    <location>
        <begin position="1"/>
        <end position="49"/>
    </location>
</feature>
<keyword evidence="3" id="KW-1185">Reference proteome</keyword>
<evidence type="ECO:0000256" key="1">
    <source>
        <dbReference type="SAM" id="MobiDB-lite"/>
    </source>
</evidence>
<protein>
    <submittedName>
        <fullName evidence="2">Uncharacterized protein</fullName>
    </submittedName>
</protein>
<dbReference type="EMBL" id="BGZK01001008">
    <property type="protein sequence ID" value="GBP68340.1"/>
    <property type="molecule type" value="Genomic_DNA"/>
</dbReference>
<dbReference type="Proteomes" id="UP000299102">
    <property type="component" value="Unassembled WGS sequence"/>
</dbReference>
<name>A0A4C1XYN6_EUMVA</name>
<accession>A0A4C1XYN6</accession>